<name>A0A0B0H7E3_SOVGS</name>
<protein>
    <submittedName>
        <fullName evidence="2">Uncharacterized protein</fullName>
    </submittedName>
</protein>
<organism evidence="2 4">
    <name type="scientific">Solemya velum gill symbiont</name>
    <dbReference type="NCBI Taxonomy" id="2340"/>
    <lineage>
        <taxon>Bacteria</taxon>
        <taxon>Pseudomonadati</taxon>
        <taxon>Pseudomonadota</taxon>
        <taxon>Gammaproteobacteria</taxon>
        <taxon>sulfur-oxidizing symbionts</taxon>
    </lineage>
</organism>
<dbReference type="Proteomes" id="UP000190962">
    <property type="component" value="Unassembled WGS sequence"/>
</dbReference>
<dbReference type="InterPro" id="IPR046579">
    <property type="entry name" value="DUF6639"/>
</dbReference>
<comment type="caution">
    <text evidence="2">The sequence shown here is derived from an EMBL/GenBank/DDBJ whole genome shotgun (WGS) entry which is preliminary data.</text>
</comment>
<reference evidence="2 4" key="1">
    <citation type="journal article" date="2014" name="BMC Genomics">
        <title>The genome of the intracellular bacterium of the coastal bivalve, Solemya velum: a blueprint for thriving in and out of symbiosis.</title>
        <authorList>
            <person name="Dmytrenko O."/>
            <person name="Russell S.L."/>
            <person name="Loo W.T."/>
            <person name="Fontanez K.M."/>
            <person name="Liao L."/>
            <person name="Roeselers G."/>
            <person name="Sharma R."/>
            <person name="Stewart F.J."/>
            <person name="Newton I.L."/>
            <person name="Woyke T."/>
            <person name="Wu D."/>
            <person name="Lang J.M."/>
            <person name="Eisen J.A."/>
            <person name="Cavanaugh C.M."/>
        </authorList>
    </citation>
    <scope>NUCLEOTIDE SEQUENCE [LARGE SCALE GENOMIC DNA]</scope>
    <source>
        <strain evidence="2 4">WH</strain>
    </source>
</reference>
<dbReference type="GeneID" id="86992482"/>
<dbReference type="EMBL" id="JRAA01000002">
    <property type="protein sequence ID" value="KHF25025.1"/>
    <property type="molecule type" value="Genomic_DNA"/>
</dbReference>
<dbReference type="RefSeq" id="WP_043117251.1">
    <property type="nucleotide sequence ID" value="NZ_JRAA01000002.1"/>
</dbReference>
<dbReference type="eggNOG" id="ENOG503343G">
    <property type="taxonomic scope" value="Bacteria"/>
</dbReference>
<dbReference type="Pfam" id="PF20344">
    <property type="entry name" value="DUF6639"/>
    <property type="match status" value="1"/>
</dbReference>
<dbReference type="Proteomes" id="UP000030856">
    <property type="component" value="Unassembled WGS sequence"/>
</dbReference>
<evidence type="ECO:0000256" key="1">
    <source>
        <dbReference type="SAM" id="SignalP"/>
    </source>
</evidence>
<evidence type="ECO:0000313" key="5">
    <source>
        <dbReference type="Proteomes" id="UP000190962"/>
    </source>
</evidence>
<feature type="signal peptide" evidence="1">
    <location>
        <begin position="1"/>
        <end position="21"/>
    </location>
</feature>
<evidence type="ECO:0000313" key="4">
    <source>
        <dbReference type="Proteomes" id="UP000030856"/>
    </source>
</evidence>
<dbReference type="EMBL" id="MPNX01000018">
    <property type="protein sequence ID" value="OOY34271.1"/>
    <property type="molecule type" value="Genomic_DNA"/>
</dbReference>
<sequence>MSTLKNIFGLFLLLTCSVAVAEEPLVCPNANATVSGMDTADFVMVCEAVADTAKLMSSLGFNTSAHLEIEILDDASRSLHPIPIIGLFNAKVRRVEIVDYATHLAGTRLGRPFGLPPSRELHYSFIVHEVSHAYTHENTRFTRLSTVAHEYIAYVVQFSMMPAELRESILDRIDVPAFTCDEEISEVYLNLNPSYFAVKSWRHFIKLENGKAYINAILNGEHLCDE</sequence>
<dbReference type="OrthoDB" id="6087173at2"/>
<proteinExistence type="predicted"/>
<evidence type="ECO:0000313" key="3">
    <source>
        <dbReference type="EMBL" id="OOY34271.1"/>
    </source>
</evidence>
<feature type="chain" id="PRO_5010611183" evidence="1">
    <location>
        <begin position="22"/>
        <end position="226"/>
    </location>
</feature>
<dbReference type="STRING" id="2340.JV46_09220"/>
<accession>A0A0B0H7E3</accession>
<keyword evidence="1" id="KW-0732">Signal</keyword>
<gene>
    <name evidence="3" type="ORF">BOV88_10905</name>
    <name evidence="2" type="ORF">JV46_09220</name>
</gene>
<evidence type="ECO:0000313" key="2">
    <source>
        <dbReference type="EMBL" id="KHF25025.1"/>
    </source>
</evidence>
<keyword evidence="4" id="KW-1185">Reference proteome</keyword>
<dbReference type="AlphaFoldDB" id="A0A0B0H7E3"/>
<reference evidence="3 5" key="2">
    <citation type="submission" date="2016-11" db="EMBL/GenBank/DDBJ databases">
        <title>Mixed transmission modes and dynamic genome evolution in an obligate animal-bacterial symbiosis.</title>
        <authorList>
            <person name="Russell S.L."/>
            <person name="Corbett-Detig R.B."/>
            <person name="Cavanaugh C.M."/>
        </authorList>
    </citation>
    <scope>NUCLEOTIDE SEQUENCE [LARGE SCALE GENOMIC DNA]</scope>
    <source>
        <strain evidence="3">MA-KB16</strain>
    </source>
</reference>